<feature type="chain" id="PRO_5017973063" evidence="1">
    <location>
        <begin position="21"/>
        <end position="175"/>
    </location>
</feature>
<keyword evidence="3" id="KW-1185">Reference proteome</keyword>
<dbReference type="EMBL" id="QRBI01000120">
    <property type="protein sequence ID" value="RMC07257.1"/>
    <property type="molecule type" value="Genomic_DNA"/>
</dbReference>
<protein>
    <submittedName>
        <fullName evidence="2">Uncharacterized protein</fullName>
    </submittedName>
</protein>
<evidence type="ECO:0000256" key="1">
    <source>
        <dbReference type="SAM" id="SignalP"/>
    </source>
</evidence>
<reference evidence="2 3" key="1">
    <citation type="submission" date="2018-07" db="EMBL/GenBank/DDBJ databases">
        <title>A high quality draft genome assembly of the barn swallow (H. rustica rustica).</title>
        <authorList>
            <person name="Formenti G."/>
            <person name="Chiara M."/>
            <person name="Poveda L."/>
            <person name="Francoijs K.-J."/>
            <person name="Bonisoli-Alquati A."/>
            <person name="Canova L."/>
            <person name="Gianfranceschi L."/>
            <person name="Horner D.S."/>
            <person name="Saino N."/>
        </authorList>
    </citation>
    <scope>NUCLEOTIDE SEQUENCE [LARGE SCALE GENOMIC DNA]</scope>
    <source>
        <strain evidence="2">Chelidonia</strain>
        <tissue evidence="2">Blood</tissue>
    </source>
</reference>
<comment type="caution">
    <text evidence="2">The sequence shown here is derived from an EMBL/GenBank/DDBJ whole genome shotgun (WGS) entry which is preliminary data.</text>
</comment>
<dbReference type="Proteomes" id="UP000269221">
    <property type="component" value="Unassembled WGS sequence"/>
</dbReference>
<name>A0A3M0KJ92_HIRRU</name>
<gene>
    <name evidence="2" type="ORF">DUI87_16714</name>
</gene>
<feature type="signal peptide" evidence="1">
    <location>
        <begin position="1"/>
        <end position="20"/>
    </location>
</feature>
<evidence type="ECO:0000313" key="2">
    <source>
        <dbReference type="EMBL" id="RMC07257.1"/>
    </source>
</evidence>
<accession>A0A3M0KJ92</accession>
<organism evidence="2 3">
    <name type="scientific">Hirundo rustica rustica</name>
    <dbReference type="NCBI Taxonomy" id="333673"/>
    <lineage>
        <taxon>Eukaryota</taxon>
        <taxon>Metazoa</taxon>
        <taxon>Chordata</taxon>
        <taxon>Craniata</taxon>
        <taxon>Vertebrata</taxon>
        <taxon>Euteleostomi</taxon>
        <taxon>Archelosauria</taxon>
        <taxon>Archosauria</taxon>
        <taxon>Dinosauria</taxon>
        <taxon>Saurischia</taxon>
        <taxon>Theropoda</taxon>
        <taxon>Coelurosauria</taxon>
        <taxon>Aves</taxon>
        <taxon>Neognathae</taxon>
        <taxon>Neoaves</taxon>
        <taxon>Telluraves</taxon>
        <taxon>Australaves</taxon>
        <taxon>Passeriformes</taxon>
        <taxon>Sylvioidea</taxon>
        <taxon>Hirundinidae</taxon>
        <taxon>Hirundo</taxon>
    </lineage>
</organism>
<dbReference type="AlphaFoldDB" id="A0A3M0KJ92"/>
<evidence type="ECO:0000313" key="3">
    <source>
        <dbReference type="Proteomes" id="UP000269221"/>
    </source>
</evidence>
<keyword evidence="1" id="KW-0732">Signal</keyword>
<sequence>MWHSGSAGCLSVLRPVPRLALVLSALGRAGRMDGIVFTAVRSHSSPGGGNVREQRREDRAWLPGEGRCPGLPVSTIWEGGMAGPRAGRSPWLAGSQLVPLPSFPAAAAGVSTWRGEEGKLFSKGGVPAGIRGRALGVTRSASPMSVSWDPWKSSWGDEECQSYVRQLGSLEELLG</sequence>
<proteinExistence type="predicted"/>